<comment type="caution">
    <text evidence="2">The sequence shown here is derived from an EMBL/GenBank/DDBJ whole genome shotgun (WGS) entry which is preliminary data.</text>
</comment>
<evidence type="ECO:0000313" key="2">
    <source>
        <dbReference type="EMBL" id="TQF04379.1"/>
    </source>
</evidence>
<feature type="compositionally biased region" description="Polar residues" evidence="1">
    <location>
        <begin position="155"/>
        <end position="176"/>
    </location>
</feature>
<dbReference type="OrthoDB" id="3867212at2"/>
<dbReference type="EMBL" id="VIGB01000003">
    <property type="protein sequence ID" value="TQF04379.1"/>
    <property type="molecule type" value="Genomic_DNA"/>
</dbReference>
<gene>
    <name evidence="2" type="ORF">E6W39_21840</name>
</gene>
<evidence type="ECO:0008006" key="4">
    <source>
        <dbReference type="Google" id="ProtNLM"/>
    </source>
</evidence>
<evidence type="ECO:0000256" key="1">
    <source>
        <dbReference type="SAM" id="MobiDB-lite"/>
    </source>
</evidence>
<keyword evidence="3" id="KW-1185">Reference proteome</keyword>
<dbReference type="RefSeq" id="WP_141634953.1">
    <property type="nucleotide sequence ID" value="NZ_VIGB01000003.1"/>
</dbReference>
<name>A0A540W5S8_9ACTN</name>
<proteinExistence type="predicted"/>
<organism evidence="2 3">
    <name type="scientific">Kitasatospora acidiphila</name>
    <dbReference type="NCBI Taxonomy" id="2567942"/>
    <lineage>
        <taxon>Bacteria</taxon>
        <taxon>Bacillati</taxon>
        <taxon>Actinomycetota</taxon>
        <taxon>Actinomycetes</taxon>
        <taxon>Kitasatosporales</taxon>
        <taxon>Streptomycetaceae</taxon>
        <taxon>Kitasatospora</taxon>
    </lineage>
</organism>
<feature type="region of interest" description="Disordered" evidence="1">
    <location>
        <begin position="93"/>
        <end position="179"/>
    </location>
</feature>
<accession>A0A540W5S8</accession>
<evidence type="ECO:0000313" key="3">
    <source>
        <dbReference type="Proteomes" id="UP000319103"/>
    </source>
</evidence>
<sequence>MRVHRSRHERGFTALPNAMLQDRSLSYTARGLLADLLSRHDGWREDAKRLADTSPQGRTAVSKALRELTRAGYYRVEKVRQSDGTFHSVAHVYDTPQPAAPGHHGPGSGGAAADAAGANPVKDREKEPSLPGLASPAPTRSGDAPGGEGGREASSDSTANDAVGQDTASQDTSAASLPTEADPFVREAVATLFRVLRPEPRLRVGAVEALELAPLVANWLEQGHGEQDLAQAVLPGLPARVHSPVALLRDRLVRKLPPPAQPAAVLPAPVPRWSECPTCADPVPHQGICRACAGLAPRTVAVGGGEAATARGIALARAAMRTSVTRLAISSA</sequence>
<dbReference type="Proteomes" id="UP000319103">
    <property type="component" value="Unassembled WGS sequence"/>
</dbReference>
<reference evidence="2 3" key="1">
    <citation type="submission" date="2019-06" db="EMBL/GenBank/DDBJ databases">
        <title>Description of Kitasatospora acidophila sp. nov. isolated from pine grove soil, and reclassification of Streptomyces novaecaesareae to Kitasatospora novaeceasareae comb. nov.</title>
        <authorList>
            <person name="Kim M.J."/>
        </authorList>
    </citation>
    <scope>NUCLEOTIDE SEQUENCE [LARGE SCALE GENOMIC DNA]</scope>
    <source>
        <strain evidence="2 3">MMS16-CNU292</strain>
    </source>
</reference>
<protein>
    <recommendedName>
        <fullName evidence="4">Helix-turn-helix domain-containing protein</fullName>
    </recommendedName>
</protein>
<dbReference type="AlphaFoldDB" id="A0A540W5S8"/>